<dbReference type="RefSeq" id="YP_002122391.1">
    <property type="nucleotide sequence ID" value="NC_011133.1"/>
</dbReference>
<reference evidence="2" key="1">
    <citation type="journal article" date="2008" name="Curr. Genet.">
        <title>Preparation of yeast mitochondrial DNA for direct sequence analysis.</title>
        <authorList>
            <person name="Valach M."/>
            <person name="Tomaska L."/>
            <person name="Nosek J."/>
        </authorList>
    </citation>
    <scope>NUCLEOTIDE SEQUENCE</scope>
    <source>
        <strain evidence="2">NRRL Y-27057</strain>
    </source>
</reference>
<dbReference type="SUPFAM" id="SSF55608">
    <property type="entry name" value="Homing endonucleases"/>
    <property type="match status" value="2"/>
</dbReference>
<feature type="non-terminal residue" evidence="2">
    <location>
        <position position="1"/>
    </location>
</feature>
<organism evidence="2">
    <name type="scientific">Candida neerlandica</name>
    <dbReference type="NCBI Taxonomy" id="148634"/>
    <lineage>
        <taxon>Eukaryota</taxon>
        <taxon>Fungi</taxon>
        <taxon>Dikarya</taxon>
        <taxon>Ascomycota</taxon>
        <taxon>Saccharomycotina</taxon>
        <taxon>Pichiomycetes</taxon>
        <taxon>Debaryomycetaceae</taxon>
        <taxon>Candida/Lodderomyces clade</taxon>
        <taxon>Candida</taxon>
    </lineage>
</organism>
<evidence type="ECO:0000256" key="1">
    <source>
        <dbReference type="SAM" id="Phobius"/>
    </source>
</evidence>
<protein>
    <submittedName>
        <fullName evidence="2">Uncharacterized protein orf3</fullName>
    </submittedName>
</protein>
<keyword evidence="1" id="KW-0472">Membrane</keyword>
<dbReference type="Gene3D" id="3.10.28.10">
    <property type="entry name" value="Homing endonucleases"/>
    <property type="match status" value="1"/>
</dbReference>
<keyword evidence="1" id="KW-1133">Transmembrane helix</keyword>
<dbReference type="GeneID" id="6748797"/>
<feature type="transmembrane region" description="Helical" evidence="1">
    <location>
        <begin position="6"/>
        <end position="23"/>
    </location>
</feature>
<keyword evidence="2" id="KW-0496">Mitochondrion</keyword>
<proteinExistence type="predicted"/>
<dbReference type="EMBL" id="EU334437">
    <property type="protein sequence ID" value="ABX89441.1"/>
    <property type="molecule type" value="Genomic_DNA"/>
</dbReference>
<name>B4Y551_9ASCO</name>
<gene>
    <name evidence="2" type="primary">orf3</name>
</gene>
<keyword evidence="1" id="KW-0812">Transmembrane</keyword>
<evidence type="ECO:0000313" key="2">
    <source>
        <dbReference type="EMBL" id="ABX89441.1"/>
    </source>
</evidence>
<dbReference type="InterPro" id="IPR027434">
    <property type="entry name" value="Homing_endonucl"/>
</dbReference>
<sequence>QEWPLLLIIILIIMYCAKCWKYYNIILWYNQQITKYNYNKNYKVGISETKRTHILTFKRNYNSKSNRDIKFKEWLAGLIDGSGFLGVKSKKITFIQITLSFDEVKLLKLIQKRYGGSIKYRAGHHSVRYKLQNKDSIIRLIHDINGNIRQSKRLSQLAHVCHLLKIDVIYPIKINDKNAWFSGYFDAIGEINYRYNPIPYLYISMTDLYYKDIIYYKHIFNGEVKYIRANNGLYKWEIRDLDLIDKYVKKTHRYSKSYKLNRFLLVKTFNNLKVLKAYETDSIYNSYWKSLQFKWHK</sequence>
<dbReference type="PANTHER" id="PTHR37520:SF1">
    <property type="entry name" value="INTRON-ENCODED DNA ENDONUCLEASE AI2A-RELATED"/>
    <property type="match status" value="1"/>
</dbReference>
<geneLocation type="mitochondrion" evidence="2"/>
<dbReference type="AlphaFoldDB" id="B4Y551"/>
<accession>B4Y551</accession>
<dbReference type="PANTHER" id="PTHR37520">
    <property type="entry name" value="INTRON-ENCODED DNA ENDONUCLEASE AI2A-RELATED"/>
    <property type="match status" value="1"/>
</dbReference>